<feature type="chain" id="PRO_5027031536" description="Reverse transcriptase Ty1/copia-type domain-containing protein" evidence="3">
    <location>
        <begin position="16"/>
        <end position="1539"/>
    </location>
</feature>
<dbReference type="EMBL" id="BKCJ010009372">
    <property type="protein sequence ID" value="GEU86649.1"/>
    <property type="molecule type" value="Genomic_DNA"/>
</dbReference>
<gene>
    <name evidence="5" type="ORF">Tci_058627</name>
</gene>
<feature type="coiled-coil region" evidence="1">
    <location>
        <begin position="151"/>
        <end position="178"/>
    </location>
</feature>
<evidence type="ECO:0000313" key="5">
    <source>
        <dbReference type="EMBL" id="GEU86649.1"/>
    </source>
</evidence>
<feature type="compositionally biased region" description="Polar residues" evidence="2">
    <location>
        <begin position="1231"/>
        <end position="1241"/>
    </location>
</feature>
<feature type="coiled-coil region" evidence="1">
    <location>
        <begin position="341"/>
        <end position="368"/>
    </location>
</feature>
<dbReference type="InterPro" id="IPR013103">
    <property type="entry name" value="RVT_2"/>
</dbReference>
<keyword evidence="1" id="KW-0175">Coiled coil</keyword>
<feature type="compositionally biased region" description="Basic and acidic residues" evidence="2">
    <location>
        <begin position="1444"/>
        <end position="1454"/>
    </location>
</feature>
<evidence type="ECO:0000256" key="1">
    <source>
        <dbReference type="SAM" id="Coils"/>
    </source>
</evidence>
<feature type="compositionally biased region" description="Pro residues" evidence="2">
    <location>
        <begin position="1215"/>
        <end position="1230"/>
    </location>
</feature>
<dbReference type="InterPro" id="IPR043502">
    <property type="entry name" value="DNA/RNA_pol_sf"/>
</dbReference>
<accession>A0A6L2NMM8</accession>
<dbReference type="SUPFAM" id="SSF56672">
    <property type="entry name" value="DNA/RNA polymerases"/>
    <property type="match status" value="1"/>
</dbReference>
<feature type="compositionally biased region" description="Basic and acidic residues" evidence="2">
    <location>
        <begin position="1470"/>
        <end position="1483"/>
    </location>
</feature>
<dbReference type="CDD" id="cd09272">
    <property type="entry name" value="RNase_HI_RT_Ty1"/>
    <property type="match status" value="1"/>
</dbReference>
<feature type="signal peptide" evidence="3">
    <location>
        <begin position="1"/>
        <end position="15"/>
    </location>
</feature>
<comment type="caution">
    <text evidence="5">The sequence shown here is derived from an EMBL/GenBank/DDBJ whole genome shotgun (WGS) entry which is preliminary data.</text>
</comment>
<feature type="coiled-coil region" evidence="1">
    <location>
        <begin position="1269"/>
        <end position="1303"/>
    </location>
</feature>
<dbReference type="PANTHER" id="PTHR11439">
    <property type="entry name" value="GAG-POL-RELATED RETROTRANSPOSON"/>
    <property type="match status" value="1"/>
</dbReference>
<evidence type="ECO:0000256" key="3">
    <source>
        <dbReference type="SAM" id="SignalP"/>
    </source>
</evidence>
<feature type="region of interest" description="Disordered" evidence="2">
    <location>
        <begin position="1207"/>
        <end position="1254"/>
    </location>
</feature>
<sequence>MTYCCWCKLMLLVDAADIKLRLLEQSAAAVQIVSVVQIVKTVSIRVNTVMYKLRLPQVVSTAKLPILNPNEFDLWKIRIEQYFLMTDYSLWEVIHNGDSPILTRVIKGVVQPVTPTNAEQRQLRNGLTKKVQKTLLKQQYENFTGSSSESLDQIHDRLQKLISQLEILRESLSQEDINLKFLRSLPTKWRTHTLISRNKTDLEDQSLDDLFNSLKINEAEVKISVVASVYAASVKVPVFALPNMDTLSDAVIYSFMVMLTMRARRFLQKIGRNLGANGTTSIGFDMSKVECTTTTREGTLQESAGLESVEARILVYQQNETVFEKDIKLLKLDVELRDNALVALRRKFKKSEQERDEVRLKLEKFQTSSKNLSQILASQTNEKTRLGYDNQVFPSSMFDCDDMFSFKSDVRTFIPLKPDLVHDAPTINETVHTAFNVELSPTKPDKDLSHTHRPSAPIIEDWISDSEDDSGAKTTQNVPGFVQPPEHVKTPRPSIKPAEHPILATNLRKDNPKSRGHSQIRNKKTCFVCKSLTHLIKDCDYYEKKMVQTPARNYAQRENHQHYAIITHLNPQRHVVPTAVLTRSKLVPLTTARPVTTVVPQPHMTRPRPVKTRNTQHALKDKGVIDSGCSRHMTGNMSYLSVFEEINGGYVAFGGNPKGRNITGKFDGKTDEGFLVGYSNIDDDDATFEVKKPKSEVHVSSRNSAKTKKHDGKTKKEAKGKSHVELSTRFRNLNEELEDFSDNSINEVNAASTLVTAVRNKKDERGIVVRNKARLVAQGHTQEEGINYEEVFALVARIEAIRLFLAYASFIGFMVYQMDVKSDFLYGTIEEEVYVCQPLGIEDPDYPNMVYKVVKALYGLHQAPRAWYETLANYLLENVKQKLDGIFISHDKYVAKILRMFGLTDGKSASTPIDTEKPLLKDLDVCAYAHFQVTPKASHLHAVKRIFRYLKCKPHLGLWYPKDSPFNLVAYSDSDYAGASLDRKSTTGGCQFLGCRLISWQCKKQTVVATSSTEAEYVAAVSCYAQVLWIQNQLLDYGYNFMHTTIYIDNSSTIDASEGFDRIIDFLNASSIQVGTDRYEKPSTKLTFYKAFFLVQWKFLIDIILQCMSAKRTSWNEFSSSMASAVICLATGRKFNFLKYIFDSLVQNVDISSKFYMYPRFLQLIICAQVGDLSSHTTKYSSLALTQKQASADVADVVADDVAANDVPAADDEPTPPSPPPTTTPPPPQELPSTSQVMTTPHPSPIAQPSSPLQQQLPLQPTTISMDLLNHLLETCTALTRRVKNLEQDKIAQALEITKLKQRILLWMIRRMHPNRGIIELIDADKDGTLEEVDVTKDTKVEKNVELMTEVVTAATTTITTAPITAATITAAPSAARKGKGVVIRDLEETATPLTIIHSEPKSKDKGKRIMVEEPKPLKKQAQIEQDEAYARDVEISGIEEEATDRSPGQKEYDEQLEEEESKALKRTSKSLEEKAAKKQKLDDEVEELKKHLQIMPNDDDDVYTEATPLSFKVPVVDYEIYTENNKPYYKIIRADGSH</sequence>
<reference evidence="5" key="1">
    <citation type="journal article" date="2019" name="Sci. Rep.">
        <title>Draft genome of Tanacetum cinerariifolium, the natural source of mosquito coil.</title>
        <authorList>
            <person name="Yamashiro T."/>
            <person name="Shiraishi A."/>
            <person name="Satake H."/>
            <person name="Nakayama K."/>
        </authorList>
    </citation>
    <scope>NUCLEOTIDE SEQUENCE</scope>
</reference>
<feature type="domain" description="Reverse transcriptase Ty1/copia-type" evidence="4">
    <location>
        <begin position="758"/>
        <end position="877"/>
    </location>
</feature>
<feature type="region of interest" description="Disordered" evidence="2">
    <location>
        <begin position="692"/>
        <end position="721"/>
    </location>
</feature>
<evidence type="ECO:0000259" key="4">
    <source>
        <dbReference type="Pfam" id="PF07727"/>
    </source>
</evidence>
<feature type="region of interest" description="Disordered" evidence="2">
    <location>
        <begin position="1442"/>
        <end position="1483"/>
    </location>
</feature>
<feature type="region of interest" description="Disordered" evidence="2">
    <location>
        <begin position="465"/>
        <end position="497"/>
    </location>
</feature>
<name>A0A6L2NMM8_TANCI</name>
<evidence type="ECO:0000256" key="2">
    <source>
        <dbReference type="SAM" id="MobiDB-lite"/>
    </source>
</evidence>
<organism evidence="5">
    <name type="scientific">Tanacetum cinerariifolium</name>
    <name type="common">Dalmatian daisy</name>
    <name type="synonym">Chrysanthemum cinerariifolium</name>
    <dbReference type="NCBI Taxonomy" id="118510"/>
    <lineage>
        <taxon>Eukaryota</taxon>
        <taxon>Viridiplantae</taxon>
        <taxon>Streptophyta</taxon>
        <taxon>Embryophyta</taxon>
        <taxon>Tracheophyta</taxon>
        <taxon>Spermatophyta</taxon>
        <taxon>Magnoliopsida</taxon>
        <taxon>eudicotyledons</taxon>
        <taxon>Gunneridae</taxon>
        <taxon>Pentapetalae</taxon>
        <taxon>asterids</taxon>
        <taxon>campanulids</taxon>
        <taxon>Asterales</taxon>
        <taxon>Asteraceae</taxon>
        <taxon>Asteroideae</taxon>
        <taxon>Anthemideae</taxon>
        <taxon>Anthemidinae</taxon>
        <taxon>Tanacetum</taxon>
    </lineage>
</organism>
<dbReference type="Pfam" id="PF14223">
    <property type="entry name" value="Retrotran_gag_2"/>
    <property type="match status" value="1"/>
</dbReference>
<proteinExistence type="predicted"/>
<protein>
    <recommendedName>
        <fullName evidence="4">Reverse transcriptase Ty1/copia-type domain-containing protein</fullName>
    </recommendedName>
</protein>
<keyword evidence="3" id="KW-0732">Signal</keyword>
<dbReference type="Pfam" id="PF07727">
    <property type="entry name" value="RVT_2"/>
    <property type="match status" value="1"/>
</dbReference>
<dbReference type="PANTHER" id="PTHR11439:SF495">
    <property type="entry name" value="REVERSE TRANSCRIPTASE, RNA-DEPENDENT DNA POLYMERASE-RELATED"/>
    <property type="match status" value="1"/>
</dbReference>
<feature type="compositionally biased region" description="Low complexity" evidence="2">
    <location>
        <begin position="1245"/>
        <end position="1254"/>
    </location>
</feature>